<dbReference type="EMBL" id="KZ819332">
    <property type="protein sequence ID" value="PWN19258.1"/>
    <property type="molecule type" value="Genomic_DNA"/>
</dbReference>
<keyword evidence="3" id="KW-1185">Reference proteome</keyword>
<dbReference type="InterPro" id="IPR001509">
    <property type="entry name" value="Epimerase_deHydtase"/>
</dbReference>
<gene>
    <name evidence="2" type="ORF">BCV69DRAFT_48726</name>
</gene>
<name>A0A316U344_9BASI</name>
<accession>A0A316U344</accession>
<organism evidence="2 3">
    <name type="scientific">Pseudomicrostroma glucosiphilum</name>
    <dbReference type="NCBI Taxonomy" id="1684307"/>
    <lineage>
        <taxon>Eukaryota</taxon>
        <taxon>Fungi</taxon>
        <taxon>Dikarya</taxon>
        <taxon>Basidiomycota</taxon>
        <taxon>Ustilaginomycotina</taxon>
        <taxon>Exobasidiomycetes</taxon>
        <taxon>Microstromatales</taxon>
        <taxon>Microstromatales incertae sedis</taxon>
        <taxon>Pseudomicrostroma</taxon>
    </lineage>
</organism>
<dbReference type="GO" id="GO:0005737">
    <property type="term" value="C:cytoplasm"/>
    <property type="evidence" value="ECO:0007669"/>
    <property type="project" value="TreeGrafter"/>
</dbReference>
<dbReference type="InterPro" id="IPR036291">
    <property type="entry name" value="NAD(P)-bd_dom_sf"/>
</dbReference>
<dbReference type="Gene3D" id="3.40.50.720">
    <property type="entry name" value="NAD(P)-binding Rossmann-like Domain"/>
    <property type="match status" value="1"/>
</dbReference>
<dbReference type="PANTHER" id="PTHR48079:SF9">
    <property type="entry name" value="PUTATIVE-RELATED"/>
    <property type="match status" value="1"/>
</dbReference>
<protein>
    <submittedName>
        <fullName evidence="2">NAD-dependent epimerase/dehydratase</fullName>
    </submittedName>
</protein>
<evidence type="ECO:0000313" key="2">
    <source>
        <dbReference type="EMBL" id="PWN19258.1"/>
    </source>
</evidence>
<evidence type="ECO:0000313" key="3">
    <source>
        <dbReference type="Proteomes" id="UP000245942"/>
    </source>
</evidence>
<dbReference type="GO" id="GO:0004029">
    <property type="term" value="F:aldehyde dehydrogenase (NAD+) activity"/>
    <property type="evidence" value="ECO:0007669"/>
    <property type="project" value="TreeGrafter"/>
</dbReference>
<dbReference type="InterPro" id="IPR051783">
    <property type="entry name" value="NAD(P)-dependent_oxidoreduct"/>
</dbReference>
<reference evidence="2 3" key="1">
    <citation type="journal article" date="2018" name="Mol. Biol. Evol.">
        <title>Broad Genomic Sampling Reveals a Smut Pathogenic Ancestry of the Fungal Clade Ustilaginomycotina.</title>
        <authorList>
            <person name="Kijpornyongpan T."/>
            <person name="Mondo S.J."/>
            <person name="Barry K."/>
            <person name="Sandor L."/>
            <person name="Lee J."/>
            <person name="Lipzen A."/>
            <person name="Pangilinan J."/>
            <person name="LaButti K."/>
            <person name="Hainaut M."/>
            <person name="Henrissat B."/>
            <person name="Grigoriev I.V."/>
            <person name="Spatafora J.W."/>
            <person name="Aime M.C."/>
        </authorList>
    </citation>
    <scope>NUCLEOTIDE SEQUENCE [LARGE SCALE GENOMIC DNA]</scope>
    <source>
        <strain evidence="2 3">MCA 4718</strain>
    </source>
</reference>
<dbReference type="Proteomes" id="UP000245942">
    <property type="component" value="Unassembled WGS sequence"/>
</dbReference>
<dbReference type="SUPFAM" id="SSF51735">
    <property type="entry name" value="NAD(P)-binding Rossmann-fold domains"/>
    <property type="match status" value="1"/>
</dbReference>
<dbReference type="OrthoDB" id="10000533at2759"/>
<dbReference type="AlphaFoldDB" id="A0A316U344"/>
<dbReference type="STRING" id="1684307.A0A316U344"/>
<proteinExistence type="predicted"/>
<dbReference type="RefSeq" id="XP_025346418.1">
    <property type="nucleotide sequence ID" value="XM_025495330.1"/>
</dbReference>
<dbReference type="Pfam" id="PF01370">
    <property type="entry name" value="Epimerase"/>
    <property type="match status" value="1"/>
</dbReference>
<feature type="domain" description="NAD-dependent epimerase/dehydratase" evidence="1">
    <location>
        <begin position="3"/>
        <end position="218"/>
    </location>
</feature>
<dbReference type="PANTHER" id="PTHR48079">
    <property type="entry name" value="PROTEIN YEEZ"/>
    <property type="match status" value="1"/>
</dbReference>
<dbReference type="GeneID" id="37017064"/>
<evidence type="ECO:0000259" key="1">
    <source>
        <dbReference type="Pfam" id="PF01370"/>
    </source>
</evidence>
<sequence length="302" mass="31783">MIIFVTGASGFVGRALVPKLIQNGHKVLGLARSTASADLLTSLGVEPIHGGIEDHSVLQEGCKRADAVIHLAFIHDFANFQASCEADLESIKAMGSALEGTGKVFLGTSGLLALGGVGTQDNLADEETAIPASNQRARYAAEQYVSNQMRAMGIKSSVIRLSPTTHDEGDKAFIHLIIGSCEKAGYVCYPGDGTNVWAAVHRQDAAELYLLAVEAAHSSKPVPAVLHAAGEIVAWKDIAETIGKAKNLPVKGGVSQEELGKVLSFIAHFVVLDTHVSAKKTAAALGWEVKNIGLLADIEAHY</sequence>